<dbReference type="Proteomes" id="UP001199106">
    <property type="component" value="Unassembled WGS sequence"/>
</dbReference>
<dbReference type="InterPro" id="IPR036957">
    <property type="entry name" value="Znf_PARP_sf"/>
</dbReference>
<evidence type="ECO:0000256" key="4">
    <source>
        <dbReference type="ARBA" id="ARBA00022833"/>
    </source>
</evidence>
<evidence type="ECO:0000313" key="8">
    <source>
        <dbReference type="EMBL" id="KAG9192926.1"/>
    </source>
</evidence>
<reference evidence="8" key="1">
    <citation type="submission" date="2021-07" db="EMBL/GenBank/DDBJ databases">
        <title>Genome Resource of American Ginseng Black Spot Pathogen Alternaria panax.</title>
        <authorList>
            <person name="Qiu C."/>
            <person name="Wang W."/>
            <person name="Liu Z."/>
        </authorList>
    </citation>
    <scope>NUCLEOTIDE SEQUENCE</scope>
    <source>
        <strain evidence="8">BNCC115425</strain>
    </source>
</reference>
<sequence length="320" mass="35286">MPYRVEVSPNARAGCKTKECKESGGKIQKGEFRYAIQVDIQGHVSWQYRHWGCVTPKQVENLIEACGGDTDMVDGYDELPDEFKEKVDFALKNGHIPDEDWRQDPALNRPGAKKPRAKKAKKGAEDDVEDAASPPKKKRAPKAKKNEVKDEVVGDDEAPAPVAKKRTTKAKKVKAEDEDEEDVPALVPVPRKRGRPTKKEADEEDGDEEAAPPAKKARASGRTKKTAQYTEASEEEAPKPKKARGKKAAPKQEVVDEEMEGEQEEAPAPTPKKVRGKKAAAAKVEPESEPEIGSDVEEEAPELKKVLQKRGRKKAAANDE</sequence>
<feature type="region of interest" description="Disordered" evidence="6">
    <location>
        <begin position="95"/>
        <end position="320"/>
    </location>
</feature>
<name>A0AAD4IDU7_9PLEO</name>
<feature type="compositionally biased region" description="Acidic residues" evidence="6">
    <location>
        <begin position="255"/>
        <end position="265"/>
    </location>
</feature>
<evidence type="ECO:0000256" key="3">
    <source>
        <dbReference type="ARBA" id="ARBA00022771"/>
    </source>
</evidence>
<feature type="compositionally biased region" description="Basic residues" evidence="6">
    <location>
        <begin position="306"/>
        <end position="320"/>
    </location>
</feature>
<dbReference type="GO" id="GO:0005634">
    <property type="term" value="C:nucleus"/>
    <property type="evidence" value="ECO:0007669"/>
    <property type="project" value="UniProtKB-SubCell"/>
</dbReference>
<dbReference type="GO" id="GO:0030527">
    <property type="term" value="F:structural constituent of chromatin"/>
    <property type="evidence" value="ECO:0007669"/>
    <property type="project" value="InterPro"/>
</dbReference>
<keyword evidence="3" id="KW-0863">Zinc-finger</keyword>
<evidence type="ECO:0000256" key="2">
    <source>
        <dbReference type="ARBA" id="ARBA00022723"/>
    </source>
</evidence>
<protein>
    <recommendedName>
        <fullName evidence="7">PARP-type domain-containing protein</fullName>
    </recommendedName>
</protein>
<dbReference type="InterPro" id="IPR005819">
    <property type="entry name" value="H1/H5"/>
</dbReference>
<dbReference type="AlphaFoldDB" id="A0AAD4IDU7"/>
<proteinExistence type="predicted"/>
<gene>
    <name evidence="8" type="ORF">G6011_11660</name>
</gene>
<comment type="caution">
    <text evidence="8">The sequence shown here is derived from an EMBL/GenBank/DDBJ whole genome shotgun (WGS) entry which is preliminary data.</text>
</comment>
<feature type="compositionally biased region" description="Basic residues" evidence="6">
    <location>
        <begin position="163"/>
        <end position="172"/>
    </location>
</feature>
<evidence type="ECO:0000313" key="9">
    <source>
        <dbReference type="Proteomes" id="UP001199106"/>
    </source>
</evidence>
<dbReference type="GO" id="GO:0006334">
    <property type="term" value="P:nucleosome assembly"/>
    <property type="evidence" value="ECO:0007669"/>
    <property type="project" value="InterPro"/>
</dbReference>
<dbReference type="Pfam" id="PF00645">
    <property type="entry name" value="zf-PARP"/>
    <property type="match status" value="1"/>
</dbReference>
<comment type="subcellular location">
    <subcellularLocation>
        <location evidence="1">Nucleus</location>
    </subcellularLocation>
</comment>
<dbReference type="PRINTS" id="PR00624">
    <property type="entry name" value="HISTONEH5"/>
</dbReference>
<feature type="compositionally biased region" description="Acidic residues" evidence="6">
    <location>
        <begin position="287"/>
        <end position="300"/>
    </location>
</feature>
<feature type="compositionally biased region" description="Basic residues" evidence="6">
    <location>
        <begin position="111"/>
        <end position="121"/>
    </location>
</feature>
<dbReference type="EMBL" id="JAANER010000003">
    <property type="protein sequence ID" value="KAG9192926.1"/>
    <property type="molecule type" value="Genomic_DNA"/>
</dbReference>
<feature type="compositionally biased region" description="Basic residues" evidence="6">
    <location>
        <begin position="240"/>
        <end position="249"/>
    </location>
</feature>
<organism evidence="8 9">
    <name type="scientific">Alternaria panax</name>
    <dbReference type="NCBI Taxonomy" id="48097"/>
    <lineage>
        <taxon>Eukaryota</taxon>
        <taxon>Fungi</taxon>
        <taxon>Dikarya</taxon>
        <taxon>Ascomycota</taxon>
        <taxon>Pezizomycotina</taxon>
        <taxon>Dothideomycetes</taxon>
        <taxon>Pleosporomycetidae</taxon>
        <taxon>Pleosporales</taxon>
        <taxon>Pleosporineae</taxon>
        <taxon>Pleosporaceae</taxon>
        <taxon>Alternaria</taxon>
        <taxon>Alternaria sect. Panax</taxon>
    </lineage>
</organism>
<evidence type="ECO:0000259" key="7">
    <source>
        <dbReference type="SMART" id="SM01336"/>
    </source>
</evidence>
<keyword evidence="2" id="KW-0479">Metal-binding</keyword>
<dbReference type="GO" id="GO:0000786">
    <property type="term" value="C:nucleosome"/>
    <property type="evidence" value="ECO:0007669"/>
    <property type="project" value="InterPro"/>
</dbReference>
<feature type="compositionally biased region" description="Basic residues" evidence="6">
    <location>
        <begin position="215"/>
        <end position="225"/>
    </location>
</feature>
<feature type="domain" description="PARP-type" evidence="7">
    <location>
        <begin position="6"/>
        <end position="92"/>
    </location>
</feature>
<dbReference type="GO" id="GO:0003677">
    <property type="term" value="F:DNA binding"/>
    <property type="evidence" value="ECO:0007669"/>
    <property type="project" value="InterPro"/>
</dbReference>
<dbReference type="GO" id="GO:0008270">
    <property type="term" value="F:zinc ion binding"/>
    <property type="evidence" value="ECO:0007669"/>
    <property type="project" value="UniProtKB-KW"/>
</dbReference>
<keyword evidence="9" id="KW-1185">Reference proteome</keyword>
<accession>A0AAD4IDU7</accession>
<evidence type="ECO:0000256" key="1">
    <source>
        <dbReference type="ARBA" id="ARBA00004123"/>
    </source>
</evidence>
<keyword evidence="4" id="KW-0862">Zinc</keyword>
<dbReference type="SUPFAM" id="SSF57716">
    <property type="entry name" value="Glucocorticoid receptor-like (DNA-binding domain)"/>
    <property type="match status" value="1"/>
</dbReference>
<keyword evidence="5" id="KW-0539">Nucleus</keyword>
<dbReference type="Gene3D" id="3.30.1740.10">
    <property type="entry name" value="Zinc finger, PARP-type"/>
    <property type="match status" value="1"/>
</dbReference>
<dbReference type="InterPro" id="IPR001510">
    <property type="entry name" value="Znf_PARP"/>
</dbReference>
<dbReference type="SMART" id="SM01336">
    <property type="entry name" value="zf-PARP"/>
    <property type="match status" value="1"/>
</dbReference>
<evidence type="ECO:0000256" key="6">
    <source>
        <dbReference type="SAM" id="MobiDB-lite"/>
    </source>
</evidence>
<evidence type="ECO:0000256" key="5">
    <source>
        <dbReference type="ARBA" id="ARBA00023242"/>
    </source>
</evidence>